<name>A0A6B9WTW3_9CAUD</name>
<gene>
    <name evidence="1" type="ORF">mistaenkt_16</name>
</gene>
<protein>
    <submittedName>
        <fullName evidence="1">Uncharacterized protein</fullName>
    </submittedName>
</protein>
<keyword evidence="2" id="KW-1185">Reference proteome</keyword>
<accession>A0A6B9WTW3</accession>
<reference evidence="2" key="1">
    <citation type="submission" date="2019-12" db="EMBL/GenBank/DDBJ databases">
        <authorList>
            <person name="Olsen N.S."/>
            <person name="Junco L.M.F."/>
            <person name="Kot W."/>
            <person name="Hansen L.H."/>
        </authorList>
    </citation>
    <scope>NUCLEOTIDE SEQUENCE [LARGE SCALE GENOMIC DNA]</scope>
</reference>
<organism evidence="1 2">
    <name type="scientific">Escherichia phage mistaenkt</name>
    <dbReference type="NCBI Taxonomy" id="2696420"/>
    <lineage>
        <taxon>Viruses</taxon>
        <taxon>Duplodnaviria</taxon>
        <taxon>Heunggongvirae</taxon>
        <taxon>Uroviricota</taxon>
        <taxon>Caudoviricetes</taxon>
        <taxon>Andersonviridae</taxon>
        <taxon>Ounavirinae</taxon>
        <taxon>Mooglevirus</taxon>
        <taxon>Mooglevirus mistaenkt</taxon>
    </lineage>
</organism>
<sequence>MIKENSIITYKGLDGFSKTGKVSFSYLSCTGKKCLALTNGENITLKEVIKIIA</sequence>
<evidence type="ECO:0000313" key="1">
    <source>
        <dbReference type="EMBL" id="QHR67904.1"/>
    </source>
</evidence>
<evidence type="ECO:0000313" key="2">
    <source>
        <dbReference type="Proteomes" id="UP000464854"/>
    </source>
</evidence>
<dbReference type="Proteomes" id="UP000464854">
    <property type="component" value="Segment"/>
</dbReference>
<proteinExistence type="predicted"/>
<dbReference type="EMBL" id="MN850587">
    <property type="protein sequence ID" value="QHR67904.1"/>
    <property type="molecule type" value="Genomic_DNA"/>
</dbReference>